<reference evidence="2" key="1">
    <citation type="submission" date="2017-04" db="EMBL/GenBank/DDBJ databases">
        <authorList>
            <person name="Varghese N."/>
            <person name="Submissions S."/>
        </authorList>
    </citation>
    <scope>NUCLEOTIDE SEQUENCE [LARGE SCALE GENOMIC DNA]</scope>
    <source>
        <strain evidence="2">RKEM611</strain>
    </source>
</reference>
<name>A0A1Y6BKL8_9BACT</name>
<dbReference type="GO" id="GO:0016301">
    <property type="term" value="F:kinase activity"/>
    <property type="evidence" value="ECO:0007669"/>
    <property type="project" value="UniProtKB-KW"/>
</dbReference>
<keyword evidence="2" id="KW-1185">Reference proteome</keyword>
<dbReference type="Gene3D" id="3.40.50.300">
    <property type="entry name" value="P-loop containing nucleotide triphosphate hydrolases"/>
    <property type="match status" value="1"/>
</dbReference>
<gene>
    <name evidence="1" type="ORF">SAMN06296036_104108</name>
</gene>
<accession>A0A1Y6BKL8</accession>
<organism evidence="1 2">
    <name type="scientific">Pseudobacteriovorax antillogorgiicola</name>
    <dbReference type="NCBI Taxonomy" id="1513793"/>
    <lineage>
        <taxon>Bacteria</taxon>
        <taxon>Pseudomonadati</taxon>
        <taxon>Bdellovibrionota</taxon>
        <taxon>Oligoflexia</taxon>
        <taxon>Oligoflexales</taxon>
        <taxon>Pseudobacteriovoracaceae</taxon>
        <taxon>Pseudobacteriovorax</taxon>
    </lineage>
</organism>
<dbReference type="RefSeq" id="WP_159455197.1">
    <property type="nucleotide sequence ID" value="NZ_FWZT01000004.1"/>
</dbReference>
<evidence type="ECO:0000313" key="2">
    <source>
        <dbReference type="Proteomes" id="UP000192907"/>
    </source>
</evidence>
<keyword evidence="1" id="KW-0808">Transferase</keyword>
<proteinExistence type="predicted"/>
<evidence type="ECO:0000313" key="1">
    <source>
        <dbReference type="EMBL" id="SMF06019.1"/>
    </source>
</evidence>
<dbReference type="SUPFAM" id="SSF52540">
    <property type="entry name" value="P-loop containing nucleoside triphosphate hydrolases"/>
    <property type="match status" value="1"/>
</dbReference>
<protein>
    <submittedName>
        <fullName evidence="1">Uridine kinase</fullName>
    </submittedName>
</protein>
<dbReference type="AlphaFoldDB" id="A0A1Y6BKL8"/>
<keyword evidence="1" id="KW-0418">Kinase</keyword>
<dbReference type="InterPro" id="IPR027417">
    <property type="entry name" value="P-loop_NTPase"/>
</dbReference>
<sequence>MPTFDSVLCRIVGQLESIEKARPKLISIDGCPGSGKTALAQALARACGAQVVKASHFLGTIAEDSSPEEQFAKLYHWDEIEEKILRPTTSGRPIAYTPRDSNTENSEKLLQLCLPSKDIILEGSFISKQEFSQYFDFKIYMNTPAEERLKNLKREGKDQLDRYQSLLSLENWYLETINPAKVCDFCCAHL</sequence>
<dbReference type="STRING" id="1513793.SAMN06296036_104108"/>
<dbReference type="EMBL" id="FWZT01000004">
    <property type="protein sequence ID" value="SMF06019.1"/>
    <property type="molecule type" value="Genomic_DNA"/>
</dbReference>
<dbReference type="Proteomes" id="UP000192907">
    <property type="component" value="Unassembled WGS sequence"/>
</dbReference>
<dbReference type="Pfam" id="PF13238">
    <property type="entry name" value="AAA_18"/>
    <property type="match status" value="1"/>
</dbReference>